<dbReference type="SUPFAM" id="SSF52047">
    <property type="entry name" value="RNI-like"/>
    <property type="match status" value="1"/>
</dbReference>
<reference evidence="2" key="1">
    <citation type="submission" date="2020-01" db="EMBL/GenBank/DDBJ databases">
        <title>Development of genomics and gene disruption for Polysphondylium violaceum indicates a role for the polyketide synthase stlB in stalk morphogenesis.</title>
        <authorList>
            <person name="Narita B."/>
            <person name="Kawabe Y."/>
            <person name="Kin K."/>
            <person name="Saito T."/>
            <person name="Gibbs R."/>
            <person name="Kuspa A."/>
            <person name="Muzny D."/>
            <person name="Queller D."/>
            <person name="Richards S."/>
            <person name="Strassman J."/>
            <person name="Sucgang R."/>
            <person name="Worley K."/>
            <person name="Schaap P."/>
        </authorList>
    </citation>
    <scope>NUCLEOTIDE SEQUENCE</scope>
    <source>
        <strain evidence="2">QSvi11</strain>
    </source>
</reference>
<gene>
    <name evidence="2" type="ORF">CYY_000251</name>
</gene>
<dbReference type="OrthoDB" id="10290201at2759"/>
<proteinExistence type="predicted"/>
<dbReference type="EMBL" id="AJWJ01000004">
    <property type="protein sequence ID" value="KAF2078501.1"/>
    <property type="molecule type" value="Genomic_DNA"/>
</dbReference>
<dbReference type="AlphaFoldDB" id="A0A8J4Q2A2"/>
<dbReference type="Gene3D" id="3.80.10.10">
    <property type="entry name" value="Ribonuclease Inhibitor"/>
    <property type="match status" value="1"/>
</dbReference>
<accession>A0A8J4Q2A2</accession>
<dbReference type="InterPro" id="IPR051251">
    <property type="entry name" value="STK_FNIP-Repeat"/>
</dbReference>
<evidence type="ECO:0000256" key="1">
    <source>
        <dbReference type="ARBA" id="ARBA00022737"/>
    </source>
</evidence>
<sequence length="508" mass="57891">MNKLFYLVWRNQYIRRFIRNNQCRDLIINVDENYLNDNHQYLEVFTAQDKLDYNISIRFHKGNYVNNQYKHLVTDLNYDHTFITQSDFGLIDDGVNRLSLIVKDGQEGTGKLPSSLTYLELSSWNHRETGPVAEIVHHVLSNIPPNLKTLILPHGYLFTSNYVIPESITYLGCESRYDNFKRLVVSPNKVYRNCILDVYSVEALQWLHENTWINNIVIDGRVNITDTPIPPHVATIRVRDGSIQEYALPKMLEVLTCTFETPFSHLAHLKILCLLHYPSKLEKGLLPLSLEEFNVTYNSSLDIDVLPRLLRTLRLYRFNQPLGVGSLPNSLTHLYIGSFNQPLGASVLPQSLKVLKMHNFNQTWLPSLPPSLVELNIEKFTGSFEASSQPLDKLNTLNIGSLDASLPRILVNVKSINMSVHSIIDGSGTCLYHTSLKRLNLHLIRKTPLYPNSFPPTIEYLSLINADIQSMGVIPEGITLKTVFGTIDPKYIPPSVKSNKLPIKTIKA</sequence>
<dbReference type="Proteomes" id="UP000695562">
    <property type="component" value="Unassembled WGS sequence"/>
</dbReference>
<dbReference type="InterPro" id="IPR032675">
    <property type="entry name" value="LRR_dom_sf"/>
</dbReference>
<dbReference type="InterPro" id="IPR008615">
    <property type="entry name" value="FNIP"/>
</dbReference>
<keyword evidence="3" id="KW-1185">Reference proteome</keyword>
<evidence type="ECO:0008006" key="4">
    <source>
        <dbReference type="Google" id="ProtNLM"/>
    </source>
</evidence>
<dbReference type="PANTHER" id="PTHR32134:SF92">
    <property type="entry name" value="FNIP REPEAT-CONTAINING PROTEIN"/>
    <property type="match status" value="1"/>
</dbReference>
<name>A0A8J4Q2A2_9MYCE</name>
<dbReference type="Pfam" id="PF05725">
    <property type="entry name" value="FNIP"/>
    <property type="match status" value="1"/>
</dbReference>
<dbReference type="PANTHER" id="PTHR32134">
    <property type="entry name" value="FNIP REPEAT-CONTAINING PROTEIN"/>
    <property type="match status" value="1"/>
</dbReference>
<protein>
    <recommendedName>
        <fullName evidence="4">FNIP repeat-containing protein</fullName>
    </recommendedName>
</protein>
<comment type="caution">
    <text evidence="2">The sequence shown here is derived from an EMBL/GenBank/DDBJ whole genome shotgun (WGS) entry which is preliminary data.</text>
</comment>
<evidence type="ECO:0000313" key="2">
    <source>
        <dbReference type="EMBL" id="KAF2078501.1"/>
    </source>
</evidence>
<keyword evidence="1" id="KW-0677">Repeat</keyword>
<evidence type="ECO:0000313" key="3">
    <source>
        <dbReference type="Proteomes" id="UP000695562"/>
    </source>
</evidence>
<organism evidence="2 3">
    <name type="scientific">Polysphondylium violaceum</name>
    <dbReference type="NCBI Taxonomy" id="133409"/>
    <lineage>
        <taxon>Eukaryota</taxon>
        <taxon>Amoebozoa</taxon>
        <taxon>Evosea</taxon>
        <taxon>Eumycetozoa</taxon>
        <taxon>Dictyostelia</taxon>
        <taxon>Dictyosteliales</taxon>
        <taxon>Dictyosteliaceae</taxon>
        <taxon>Polysphondylium</taxon>
    </lineage>
</organism>